<accession>A0A7D7QXD0</accession>
<feature type="chain" id="PRO_5044656357" evidence="1">
    <location>
        <begin position="19"/>
        <end position="689"/>
    </location>
</feature>
<dbReference type="RefSeq" id="WP_181886977.1">
    <property type="nucleotide sequence ID" value="NZ_CP059472.1"/>
</dbReference>
<reference evidence="3" key="1">
    <citation type="submission" date="2020-07" db="EMBL/GenBank/DDBJ databases">
        <title>Chryseobacterium sp. CX-624.</title>
        <authorList>
            <person name="Yang C."/>
        </authorList>
    </citation>
    <scope>NUCLEOTIDE SEQUENCE</scope>
    <source>
        <strain evidence="3">CX-624</strain>
    </source>
</reference>
<dbReference type="Proteomes" id="UP000515349">
    <property type="component" value="Chromosome"/>
</dbReference>
<name>A0A7D7QXD0_9FLAO</name>
<sequence length="689" mass="75594">MKKYLLSLLIIISAFSYGQSDCISAIPVCGNSGISYTPSGIGLIDEELGGCMGSDERMTVWYQFTAGTAGTLAFTIEPNDFTDDYDFAVYGPNIPCSQVGTPTGQPIRCNYSGLDGPTGLSLTVTHPTVAQQWSGYLDVLPGQTYYLVVDNFSMSTNGFTLQWSGTAELLSPFDDPAIQPYPFLEPGQNFDGIVKLCEFPQMFDFSTLTTQIVNGNPNFVVSYHLNTNDLLAGDNPIVNPISVNTTTTYHYAISYVDPNNPDSPISKCKEYGTVNFENVSFELTPATLTACSNYTSGVALYDLTTATVYNGTQNMTSIQYFPTLSDMQNGTNEISNNAAQAYMSAQGIIYVKYVNEFGCEETTTITLAFYPPIDVIEATLIECFLPGTPLMSEFDLTTANITTTIPNTKKFYPSLQDAISDTNSIANPNVYLSSSTTVYARIISVNGCWNIAKINLVVTPPAYSSVLKDKIICIEDRTSLDAGPGFQAYQWSTGATTQVLPNVTVGEYWVDLTTDGCVTRQTVKVYASPTPVITKLDITNNTITITATGGTLPYQYSIDGINWQDSNVFTNVPRGQAMIYVKDAYDCDPALIEVTVPNLINAITPNDDGVNDYLDYSALGHKKNLILNVYDRYGTKIHEGNQKNLYQWDGRTGNKKVETGTYWYTITWSDPVTDVPSQYSGWILVKNRD</sequence>
<dbReference type="EMBL" id="JACEUX010000002">
    <property type="protein sequence ID" value="MBA5246869.1"/>
    <property type="molecule type" value="Genomic_DNA"/>
</dbReference>
<dbReference type="Pfam" id="PF13585">
    <property type="entry name" value="CHU_C"/>
    <property type="match status" value="1"/>
</dbReference>
<organism evidence="3 4">
    <name type="scientific">Marnyiella aurantia</name>
    <dbReference type="NCBI Taxonomy" id="2758037"/>
    <lineage>
        <taxon>Bacteria</taxon>
        <taxon>Pseudomonadati</taxon>
        <taxon>Bacteroidota</taxon>
        <taxon>Flavobacteriia</taxon>
        <taxon>Flavobacteriales</taxon>
        <taxon>Weeksellaceae</taxon>
        <taxon>Marnyiella</taxon>
    </lineage>
</organism>
<dbReference type="KEGG" id="cbau:H1R16_08650"/>
<dbReference type="Gene3D" id="2.60.120.380">
    <property type="match status" value="1"/>
</dbReference>
<dbReference type="Proteomes" id="UP000539710">
    <property type="component" value="Unassembled WGS sequence"/>
</dbReference>
<protein>
    <submittedName>
        <fullName evidence="3">Gliding motility-associated C-terminal domain-containing protein</fullName>
    </submittedName>
</protein>
<evidence type="ECO:0000313" key="3">
    <source>
        <dbReference type="EMBL" id="QMS97786.1"/>
    </source>
</evidence>
<dbReference type="AlphaFoldDB" id="A0A7D7QXD0"/>
<gene>
    <name evidence="3" type="ORF">H1R16_08650</name>
    <name evidence="2" type="ORF">H2507_06790</name>
</gene>
<evidence type="ECO:0000313" key="5">
    <source>
        <dbReference type="Proteomes" id="UP000539710"/>
    </source>
</evidence>
<reference evidence="2" key="4">
    <citation type="submission" date="2020-07" db="EMBL/GenBank/DDBJ databases">
        <authorList>
            <person name="Yang C."/>
        </authorList>
    </citation>
    <scope>NUCLEOTIDE SEQUENCE</scope>
    <source>
        <strain evidence="2">Cx-624</strain>
    </source>
</reference>
<evidence type="ECO:0000313" key="2">
    <source>
        <dbReference type="EMBL" id="MBA5246869.1"/>
    </source>
</evidence>
<proteinExistence type="predicted"/>
<keyword evidence="1" id="KW-0732">Signal</keyword>
<dbReference type="InterPro" id="IPR026341">
    <property type="entry name" value="T9SS_type_B"/>
</dbReference>
<keyword evidence="5" id="KW-1185">Reference proteome</keyword>
<feature type="signal peptide" evidence="1">
    <location>
        <begin position="1"/>
        <end position="18"/>
    </location>
</feature>
<evidence type="ECO:0000313" key="4">
    <source>
        <dbReference type="Proteomes" id="UP000515349"/>
    </source>
</evidence>
<dbReference type="EMBL" id="CP059472">
    <property type="protein sequence ID" value="QMS97786.1"/>
    <property type="molecule type" value="Genomic_DNA"/>
</dbReference>
<evidence type="ECO:0000256" key="1">
    <source>
        <dbReference type="SAM" id="SignalP"/>
    </source>
</evidence>
<dbReference type="NCBIfam" id="TIGR04131">
    <property type="entry name" value="Bac_Flav_CTERM"/>
    <property type="match status" value="1"/>
</dbReference>
<reference evidence="4" key="2">
    <citation type="submission" date="2020-07" db="EMBL/GenBank/DDBJ databases">
        <title>Chryseobacterium sp.cx-624.</title>
        <authorList>
            <person name="Yang C."/>
        </authorList>
    </citation>
    <scope>NUCLEOTIDE SEQUENCE [LARGE SCALE GENOMIC DNA]</scope>
    <source>
        <strain evidence="4">cx-624</strain>
    </source>
</reference>
<reference evidence="5" key="3">
    <citation type="submission" date="2020-07" db="EMBL/GenBank/DDBJ databases">
        <title>Flavobacterium sp. xlx-214.</title>
        <authorList>
            <person name="Yang C."/>
        </authorList>
    </citation>
    <scope>NUCLEOTIDE SEQUENCE [LARGE SCALE GENOMIC DNA]</scope>
    <source>
        <strain evidence="5">CX-624</strain>
    </source>
</reference>